<evidence type="ECO:0000256" key="5">
    <source>
        <dbReference type="ARBA" id="ARBA00022989"/>
    </source>
</evidence>
<dbReference type="Gene3D" id="3.90.550.20">
    <property type="match status" value="1"/>
</dbReference>
<evidence type="ECO:0000256" key="6">
    <source>
        <dbReference type="ARBA" id="ARBA00023136"/>
    </source>
</evidence>
<reference evidence="8 9" key="1">
    <citation type="submission" date="2023-11" db="EMBL/GenBank/DDBJ databases">
        <title>An acidophilic fungus is an integral part of prey digestion in a carnivorous sundew plant.</title>
        <authorList>
            <person name="Tsai I.J."/>
        </authorList>
    </citation>
    <scope>NUCLEOTIDE SEQUENCE [LARGE SCALE GENOMIC DNA]</scope>
    <source>
        <strain evidence="8">169a</strain>
    </source>
</reference>
<protein>
    <recommendedName>
        <fullName evidence="10">Mannosyl phosphorylinositol ceramide synthase SUR1</fullName>
    </recommendedName>
</protein>
<dbReference type="InterPro" id="IPR051706">
    <property type="entry name" value="Glycosyltransferase_domain"/>
</dbReference>
<name>A0AAQ3M364_9PEZI</name>
<dbReference type="GO" id="GO:0016020">
    <property type="term" value="C:membrane"/>
    <property type="evidence" value="ECO:0007669"/>
    <property type="project" value="UniProtKB-SubCell"/>
</dbReference>
<dbReference type="SUPFAM" id="SSF53448">
    <property type="entry name" value="Nucleotide-diphospho-sugar transferases"/>
    <property type="match status" value="1"/>
</dbReference>
<gene>
    <name evidence="8" type="ORF">R9X50_00185500</name>
</gene>
<comment type="subcellular location">
    <subcellularLocation>
        <location evidence="1">Membrane</location>
    </subcellularLocation>
</comment>
<dbReference type="EMBL" id="CP138581">
    <property type="protein sequence ID" value="WPG99050.1"/>
    <property type="molecule type" value="Genomic_DNA"/>
</dbReference>
<dbReference type="PANTHER" id="PTHR32385:SF20">
    <property type="entry name" value="MANNOSYL PHOSPHORYLINOSITOL CERAMIDE SYNTHASE CSH1-RELATED"/>
    <property type="match status" value="1"/>
</dbReference>
<feature type="transmembrane region" description="Helical" evidence="7">
    <location>
        <begin position="283"/>
        <end position="305"/>
    </location>
</feature>
<comment type="similarity">
    <text evidence="2">Belongs to the glycosyltransferase 32 family.</text>
</comment>
<evidence type="ECO:0000256" key="4">
    <source>
        <dbReference type="ARBA" id="ARBA00022692"/>
    </source>
</evidence>
<keyword evidence="4 7" id="KW-0812">Transmembrane</keyword>
<evidence type="ECO:0000256" key="3">
    <source>
        <dbReference type="ARBA" id="ARBA00022679"/>
    </source>
</evidence>
<keyword evidence="3" id="KW-0808">Transferase</keyword>
<accession>A0AAQ3M364</accession>
<proteinExistence type="inferred from homology"/>
<dbReference type="GO" id="GO:0000030">
    <property type="term" value="F:mannosyltransferase activity"/>
    <property type="evidence" value="ECO:0007669"/>
    <property type="project" value="TreeGrafter"/>
</dbReference>
<evidence type="ECO:0000256" key="1">
    <source>
        <dbReference type="ARBA" id="ARBA00004370"/>
    </source>
</evidence>
<dbReference type="PANTHER" id="PTHR32385">
    <property type="entry name" value="MANNOSYL PHOSPHORYLINOSITOL CERAMIDE SYNTHASE"/>
    <property type="match status" value="1"/>
</dbReference>
<dbReference type="AlphaFoldDB" id="A0AAQ3M364"/>
<evidence type="ECO:0000256" key="2">
    <source>
        <dbReference type="ARBA" id="ARBA00009003"/>
    </source>
</evidence>
<keyword evidence="5 7" id="KW-1133">Transmembrane helix</keyword>
<evidence type="ECO:0008006" key="10">
    <source>
        <dbReference type="Google" id="ProtNLM"/>
    </source>
</evidence>
<keyword evidence="9" id="KW-1185">Reference proteome</keyword>
<dbReference type="Proteomes" id="UP001303373">
    <property type="component" value="Chromosome 2"/>
</dbReference>
<evidence type="ECO:0000313" key="8">
    <source>
        <dbReference type="EMBL" id="WPG99050.1"/>
    </source>
</evidence>
<dbReference type="GO" id="GO:0051999">
    <property type="term" value="P:mannosyl-inositol phosphorylceramide biosynthetic process"/>
    <property type="evidence" value="ECO:0007669"/>
    <property type="project" value="TreeGrafter"/>
</dbReference>
<dbReference type="InterPro" id="IPR007577">
    <property type="entry name" value="GlycoTrfase_DXD_sugar-bd_CS"/>
</dbReference>
<evidence type="ECO:0000313" key="9">
    <source>
        <dbReference type="Proteomes" id="UP001303373"/>
    </source>
</evidence>
<dbReference type="Pfam" id="PF04488">
    <property type="entry name" value="Gly_transf_sug"/>
    <property type="match status" value="1"/>
</dbReference>
<evidence type="ECO:0000256" key="7">
    <source>
        <dbReference type="SAM" id="Phobius"/>
    </source>
</evidence>
<sequence length="326" mass="38009">MLVMNRKIRVWKLAAIIFAIVVFCFLTLRISNFIHIFGKHAGDALTQQQVLDAYEINKVDETSAVVPRIIHQIFHNWTDPDHESLPADWNATRQTCLSFNPEWEHLLWTTKSSRAFLEKEYAWFLPTYDNYKLPIQKIDAVRYFLIRHYGGIYIDLDNGCRHSLEPLRYYPAWVTDGGHGALSNNILGGEPQHAFWTLLTDSLNSYAWNYPLPYLTICYSTGQWFETAIWEKFHRRRGNVQPLTRVMMDGRPGKAPWVFFSHSRGGTWDNWDNKLFQWIGEHVGGFILILAVLTISTLAAALPIWKGIRRFYSRSGLVERGRYRPV</sequence>
<keyword evidence="6 7" id="KW-0472">Membrane</keyword>
<organism evidence="8 9">
    <name type="scientific">Acrodontium crateriforme</name>
    <dbReference type="NCBI Taxonomy" id="150365"/>
    <lineage>
        <taxon>Eukaryota</taxon>
        <taxon>Fungi</taxon>
        <taxon>Dikarya</taxon>
        <taxon>Ascomycota</taxon>
        <taxon>Pezizomycotina</taxon>
        <taxon>Dothideomycetes</taxon>
        <taxon>Dothideomycetidae</taxon>
        <taxon>Mycosphaerellales</taxon>
        <taxon>Teratosphaeriaceae</taxon>
        <taxon>Acrodontium</taxon>
    </lineage>
</organism>
<dbReference type="InterPro" id="IPR029044">
    <property type="entry name" value="Nucleotide-diphossugar_trans"/>
</dbReference>